<evidence type="ECO:0000256" key="8">
    <source>
        <dbReference type="SAM" id="Phobius"/>
    </source>
</evidence>
<gene>
    <name evidence="10" type="ORF">TBIB3V08_LOCUS3135</name>
</gene>
<comment type="similarity">
    <text evidence="2">Belongs to the cation diffusion facilitator (CDF) transporter (TC 2.A.4) family. SLC30A subfamily.</text>
</comment>
<sequence>MCIGAVGILLNGLCYLLIGGTLPFPSGAPKNIFIVENSGYTFRQNSFLHVTPSGDIALDHVATSDPGTNKLPTKRRAPHGPHRPWEILRDIISSLLVIVCSIVVYFTDQQVAKFVDPLISIVSAVSLIVLTYPYMKESGQILLQTIPDSINVESLCSELQRTFPEIVNIHELHIWQLKATNIYSTVHIIFRSYKDYIRINKDITDFFLLQGITQLTLQPEFYQFDLSGEQAMPRGMDVDCCLIPCLEQACKSRHCCQEYEDDVPRVSVMGHQHCHLQTTSRKPPPLSETHPRSTSGNPSQTCHTKASTPSETQPRSSSSDPGSLLPGSRPQDIKASEACSFRTDGGPQEPEEYGAGTRSHSDTEDENSEERNTRPARFGAQDFGLMMTTMMSQRDFLFLHTSMLSNNRATQLPVPLNINALTTELPNFLFLLHINALTTELPNFLTSYNYGNGVVDNIPVSDRLVLASVTYRSSGWPCRLICRPFDYFRYKKYTGLDQKAMSRTCSGWRPRNGLDSVGQ</sequence>
<evidence type="ECO:0000259" key="9">
    <source>
        <dbReference type="Pfam" id="PF01545"/>
    </source>
</evidence>
<dbReference type="EMBL" id="OD565036">
    <property type="protein sequence ID" value="CAD7440638.1"/>
    <property type="molecule type" value="Genomic_DNA"/>
</dbReference>
<keyword evidence="6 8" id="KW-0472">Membrane</keyword>
<feature type="transmembrane region" description="Helical" evidence="8">
    <location>
        <begin position="87"/>
        <end position="106"/>
    </location>
</feature>
<dbReference type="Gene3D" id="1.20.1510.10">
    <property type="entry name" value="Cation efflux protein transmembrane domain"/>
    <property type="match status" value="1"/>
</dbReference>
<feature type="domain" description="Cation efflux protein transmembrane" evidence="9">
    <location>
        <begin position="85"/>
        <end position="143"/>
    </location>
</feature>
<feature type="transmembrane region" description="Helical" evidence="8">
    <location>
        <begin position="118"/>
        <end position="135"/>
    </location>
</feature>
<keyword evidence="3 8" id="KW-0812">Transmembrane</keyword>
<evidence type="ECO:0000256" key="1">
    <source>
        <dbReference type="ARBA" id="ARBA00004141"/>
    </source>
</evidence>
<evidence type="ECO:0000256" key="2">
    <source>
        <dbReference type="ARBA" id="ARBA00008873"/>
    </source>
</evidence>
<dbReference type="InterPro" id="IPR058533">
    <property type="entry name" value="Cation_efflux_TM"/>
</dbReference>
<feature type="compositionally biased region" description="Low complexity" evidence="7">
    <location>
        <begin position="314"/>
        <end position="330"/>
    </location>
</feature>
<keyword evidence="5 8" id="KW-1133">Transmembrane helix</keyword>
<comment type="subcellular location">
    <subcellularLocation>
        <location evidence="1">Membrane</location>
        <topology evidence="1">Multi-pass membrane protein</topology>
    </subcellularLocation>
</comment>
<proteinExistence type="inferred from homology"/>
<dbReference type="SUPFAM" id="SSF161111">
    <property type="entry name" value="Cation efflux protein transmembrane domain-like"/>
    <property type="match status" value="1"/>
</dbReference>
<feature type="region of interest" description="Disordered" evidence="7">
    <location>
        <begin position="274"/>
        <end position="380"/>
    </location>
</feature>
<dbReference type="InterPro" id="IPR027469">
    <property type="entry name" value="Cation_efflux_TMD_sf"/>
</dbReference>
<evidence type="ECO:0000256" key="5">
    <source>
        <dbReference type="ARBA" id="ARBA00022989"/>
    </source>
</evidence>
<evidence type="ECO:0000256" key="6">
    <source>
        <dbReference type="ARBA" id="ARBA00023136"/>
    </source>
</evidence>
<protein>
    <recommendedName>
        <fullName evidence="9">Cation efflux protein transmembrane domain-containing protein</fullName>
    </recommendedName>
</protein>
<dbReference type="Pfam" id="PF01545">
    <property type="entry name" value="Cation_efflux"/>
    <property type="match status" value="1"/>
</dbReference>
<evidence type="ECO:0000256" key="7">
    <source>
        <dbReference type="SAM" id="MobiDB-lite"/>
    </source>
</evidence>
<evidence type="ECO:0000256" key="3">
    <source>
        <dbReference type="ARBA" id="ARBA00022692"/>
    </source>
</evidence>
<name>A0A7R9ESP6_9NEOP</name>
<evidence type="ECO:0000256" key="4">
    <source>
        <dbReference type="ARBA" id="ARBA00022833"/>
    </source>
</evidence>
<accession>A0A7R9ESP6</accession>
<dbReference type="PANTHER" id="PTHR45820:SF9">
    <property type="entry name" value="FI23527P1"/>
    <property type="match status" value="1"/>
</dbReference>
<dbReference type="GO" id="GO:0010312">
    <property type="term" value="P:detoxification of zinc ion"/>
    <property type="evidence" value="ECO:0007669"/>
    <property type="project" value="TreeGrafter"/>
</dbReference>
<dbReference type="GO" id="GO:0005385">
    <property type="term" value="F:zinc ion transmembrane transporter activity"/>
    <property type="evidence" value="ECO:0007669"/>
    <property type="project" value="TreeGrafter"/>
</dbReference>
<evidence type="ECO:0000313" key="10">
    <source>
        <dbReference type="EMBL" id="CAD7440638.1"/>
    </source>
</evidence>
<reference evidence="10" key="1">
    <citation type="submission" date="2020-11" db="EMBL/GenBank/DDBJ databases">
        <authorList>
            <person name="Tran Van P."/>
        </authorList>
    </citation>
    <scope>NUCLEOTIDE SEQUENCE</scope>
</reference>
<feature type="compositionally biased region" description="Polar residues" evidence="7">
    <location>
        <begin position="292"/>
        <end position="313"/>
    </location>
</feature>
<dbReference type="PANTHER" id="PTHR45820">
    <property type="entry name" value="FI23527P1"/>
    <property type="match status" value="1"/>
</dbReference>
<dbReference type="GO" id="GO:0016020">
    <property type="term" value="C:membrane"/>
    <property type="evidence" value="ECO:0007669"/>
    <property type="project" value="UniProtKB-SubCell"/>
</dbReference>
<keyword evidence="4" id="KW-0862">Zinc</keyword>
<dbReference type="AlphaFoldDB" id="A0A7R9ESP6"/>
<dbReference type="GO" id="GO:0006882">
    <property type="term" value="P:intracellular zinc ion homeostasis"/>
    <property type="evidence" value="ECO:0007669"/>
    <property type="project" value="TreeGrafter"/>
</dbReference>
<organism evidence="10">
    <name type="scientific">Timema bartmani</name>
    <dbReference type="NCBI Taxonomy" id="61472"/>
    <lineage>
        <taxon>Eukaryota</taxon>
        <taxon>Metazoa</taxon>
        <taxon>Ecdysozoa</taxon>
        <taxon>Arthropoda</taxon>
        <taxon>Hexapoda</taxon>
        <taxon>Insecta</taxon>
        <taxon>Pterygota</taxon>
        <taxon>Neoptera</taxon>
        <taxon>Polyneoptera</taxon>
        <taxon>Phasmatodea</taxon>
        <taxon>Timematodea</taxon>
        <taxon>Timematoidea</taxon>
        <taxon>Timematidae</taxon>
        <taxon>Timema</taxon>
    </lineage>
</organism>